<keyword evidence="6" id="KW-0256">Endoplasmic reticulum</keyword>
<gene>
    <name evidence="13" type="ORF">AB675_6851</name>
</gene>
<evidence type="ECO:0000256" key="6">
    <source>
        <dbReference type="ARBA" id="ARBA00022824"/>
    </source>
</evidence>
<evidence type="ECO:0000256" key="8">
    <source>
        <dbReference type="ARBA" id="ARBA00022989"/>
    </source>
</evidence>
<evidence type="ECO:0000313" key="14">
    <source>
        <dbReference type="Proteomes" id="UP000038010"/>
    </source>
</evidence>
<evidence type="ECO:0000256" key="3">
    <source>
        <dbReference type="ARBA" id="ARBA00021257"/>
    </source>
</evidence>
<comment type="similarity">
    <text evidence="2">Belongs to the SEC62 family.</text>
</comment>
<feature type="transmembrane region" description="Helical" evidence="12">
    <location>
        <begin position="253"/>
        <end position="279"/>
    </location>
</feature>
<dbReference type="RefSeq" id="XP_018003269.1">
    <property type="nucleotide sequence ID" value="XM_018147174.1"/>
</dbReference>
<protein>
    <recommendedName>
        <fullName evidence="3">Translocation protein SEC62</fullName>
    </recommendedName>
</protein>
<organism evidence="13 14">
    <name type="scientific">Cyphellophora attinorum</name>
    <dbReference type="NCBI Taxonomy" id="1664694"/>
    <lineage>
        <taxon>Eukaryota</taxon>
        <taxon>Fungi</taxon>
        <taxon>Dikarya</taxon>
        <taxon>Ascomycota</taxon>
        <taxon>Pezizomycotina</taxon>
        <taxon>Eurotiomycetes</taxon>
        <taxon>Chaetothyriomycetidae</taxon>
        <taxon>Chaetothyriales</taxon>
        <taxon>Cyphellophoraceae</taxon>
        <taxon>Cyphellophora</taxon>
    </lineage>
</organism>
<comment type="caution">
    <text evidence="13">The sequence shown here is derived from an EMBL/GenBank/DDBJ whole genome shotgun (WGS) entry which is preliminary data.</text>
</comment>
<evidence type="ECO:0000256" key="7">
    <source>
        <dbReference type="ARBA" id="ARBA00022927"/>
    </source>
</evidence>
<dbReference type="GeneID" id="28739054"/>
<feature type="region of interest" description="Disordered" evidence="11">
    <location>
        <begin position="321"/>
        <end position="407"/>
    </location>
</feature>
<dbReference type="GO" id="GO:0005789">
    <property type="term" value="C:endoplasmic reticulum membrane"/>
    <property type="evidence" value="ECO:0007669"/>
    <property type="project" value="UniProtKB-SubCell"/>
</dbReference>
<dbReference type="NCBIfam" id="TIGR00869">
    <property type="entry name" value="sec62"/>
    <property type="match status" value="1"/>
</dbReference>
<evidence type="ECO:0000256" key="9">
    <source>
        <dbReference type="ARBA" id="ARBA00023010"/>
    </source>
</evidence>
<keyword evidence="14" id="KW-1185">Reference proteome</keyword>
<accession>A0A0N1H8H3</accession>
<dbReference type="AlphaFoldDB" id="A0A0N1H8H3"/>
<dbReference type="EMBL" id="LFJN01000005">
    <property type="protein sequence ID" value="KPI43306.1"/>
    <property type="molecule type" value="Genomic_DNA"/>
</dbReference>
<dbReference type="GO" id="GO:0031204">
    <property type="term" value="P:post-translational protein targeting to membrane, translocation"/>
    <property type="evidence" value="ECO:0007669"/>
    <property type="project" value="TreeGrafter"/>
</dbReference>
<comment type="subcellular location">
    <subcellularLocation>
        <location evidence="1">Endoplasmic reticulum membrane</location>
        <topology evidence="1">Multi-pass membrane protein</topology>
    </subcellularLocation>
</comment>
<feature type="transmembrane region" description="Helical" evidence="12">
    <location>
        <begin position="227"/>
        <end position="247"/>
    </location>
</feature>
<dbReference type="PANTHER" id="PTHR12443">
    <property type="entry name" value="TRANSLOCATION PROTEIN SEC62"/>
    <property type="match status" value="1"/>
</dbReference>
<dbReference type="InterPro" id="IPR004728">
    <property type="entry name" value="Sec62"/>
</dbReference>
<dbReference type="PANTHER" id="PTHR12443:SF9">
    <property type="entry name" value="TRANSLOCATION PROTEIN SEC62"/>
    <property type="match status" value="1"/>
</dbReference>
<keyword evidence="4" id="KW-0813">Transport</keyword>
<evidence type="ECO:0000256" key="10">
    <source>
        <dbReference type="ARBA" id="ARBA00023136"/>
    </source>
</evidence>
<keyword evidence="9" id="KW-0811">Translocation</keyword>
<evidence type="ECO:0000256" key="1">
    <source>
        <dbReference type="ARBA" id="ARBA00004477"/>
    </source>
</evidence>
<dbReference type="Proteomes" id="UP000038010">
    <property type="component" value="Unassembled WGS sequence"/>
</dbReference>
<dbReference type="STRING" id="1664694.A0A0N1H8H3"/>
<keyword evidence="7" id="KW-0653">Protein transport</keyword>
<evidence type="ECO:0000256" key="11">
    <source>
        <dbReference type="SAM" id="MobiDB-lite"/>
    </source>
</evidence>
<evidence type="ECO:0000256" key="4">
    <source>
        <dbReference type="ARBA" id="ARBA00022448"/>
    </source>
</evidence>
<evidence type="ECO:0000256" key="12">
    <source>
        <dbReference type="SAM" id="Phobius"/>
    </source>
</evidence>
<keyword evidence="8 12" id="KW-1133">Transmembrane helix</keyword>
<dbReference type="OrthoDB" id="200187at2759"/>
<proteinExistence type="inferred from homology"/>
<dbReference type="Pfam" id="PF03839">
    <property type="entry name" value="Sec62"/>
    <property type="match status" value="1"/>
</dbReference>
<feature type="region of interest" description="Disordered" evidence="11">
    <location>
        <begin position="60"/>
        <end position="94"/>
    </location>
</feature>
<evidence type="ECO:0000256" key="2">
    <source>
        <dbReference type="ARBA" id="ARBA00010604"/>
    </source>
</evidence>
<dbReference type="InterPro" id="IPR011553">
    <property type="entry name" value="Sec62_asco"/>
</dbReference>
<feature type="compositionally biased region" description="Basic and acidic residues" evidence="11">
    <location>
        <begin position="330"/>
        <end position="340"/>
    </location>
</feature>
<keyword evidence="10 12" id="KW-0472">Membrane</keyword>
<name>A0A0N1H8H3_9EURO</name>
<reference evidence="13 14" key="1">
    <citation type="submission" date="2015-06" db="EMBL/GenBank/DDBJ databases">
        <title>Draft genome of the ant-associated black yeast Phialophora attae CBS 131958.</title>
        <authorList>
            <person name="Moreno L.F."/>
            <person name="Stielow B.J."/>
            <person name="de Hoog S."/>
            <person name="Vicente V.A."/>
            <person name="Weiss V.A."/>
            <person name="de Vries M."/>
            <person name="Cruz L.M."/>
            <person name="Souza E.M."/>
        </authorList>
    </citation>
    <scope>NUCLEOTIDE SEQUENCE [LARGE SCALE GENOMIC DNA]</scope>
    <source>
        <strain evidence="13 14">CBS 131958</strain>
    </source>
</reference>
<dbReference type="VEuPathDB" id="FungiDB:AB675_6851"/>
<sequence length="407" mass="45530">MAANEPPPHIKAQMQAQIEAAKAEAARRGMTFQQFQEEQRNMIMQEAQKLGITPQEFIQRKQREHQEQMQRQQQQQAQQQQGGQPKQQTQQVDITGQVEAKPDALAVARFLRKQDLKTRVVLFKGQRKDMFKVRRYTKAQKKDALLPTVSNRDDALKALQLLPLSMLALRVDKTDPHKGHNHAKPAKKDPKRVKGQWDVEVVHQQMFEDNMYYMWVYEGSNWKTKMYAALLLTGLIAVVMFPLWPLMMRQGVWYVSMAAMGLLIAFFGLGIVRLILFLLTVLPLPPGLWIFPNLFEDVGVIESFKPLYAWGDELKEQEKLKKKNRKKARAEKAAAGEKGADAGTAAPTATDSAAPTTNGTTPATNGATLTTNGTANKTALSSGAQATPTPGGAVARRQATVEEVEDE</sequence>
<keyword evidence="5 12" id="KW-0812">Transmembrane</keyword>
<evidence type="ECO:0000256" key="5">
    <source>
        <dbReference type="ARBA" id="ARBA00022692"/>
    </source>
</evidence>
<feature type="compositionally biased region" description="Low complexity" evidence="11">
    <location>
        <begin position="69"/>
        <end position="91"/>
    </location>
</feature>
<feature type="compositionally biased region" description="Low complexity" evidence="11">
    <location>
        <begin position="341"/>
        <end position="380"/>
    </location>
</feature>
<evidence type="ECO:0000313" key="13">
    <source>
        <dbReference type="EMBL" id="KPI43306.1"/>
    </source>
</evidence>